<dbReference type="PROSITE" id="PS00137">
    <property type="entry name" value="SUBTILASE_HIS"/>
    <property type="match status" value="1"/>
</dbReference>
<dbReference type="InterPro" id="IPR036852">
    <property type="entry name" value="Peptidase_S8/S53_dom_sf"/>
</dbReference>
<organism evidence="3 4">
    <name type="scientific">Arthrobotrys musiformis</name>
    <dbReference type="NCBI Taxonomy" id="47236"/>
    <lineage>
        <taxon>Eukaryota</taxon>
        <taxon>Fungi</taxon>
        <taxon>Dikarya</taxon>
        <taxon>Ascomycota</taxon>
        <taxon>Pezizomycotina</taxon>
        <taxon>Orbiliomycetes</taxon>
        <taxon>Orbiliales</taxon>
        <taxon>Orbiliaceae</taxon>
        <taxon>Arthrobotrys</taxon>
    </lineage>
</organism>
<dbReference type="AlphaFoldDB" id="A0AAV9VVZ1"/>
<keyword evidence="2" id="KW-0732">Signal</keyword>
<gene>
    <name evidence="3" type="ORF">TWF481_003231</name>
</gene>
<reference evidence="3 4" key="1">
    <citation type="submission" date="2023-08" db="EMBL/GenBank/DDBJ databases">
        <authorList>
            <person name="Palmer J.M."/>
        </authorList>
    </citation>
    <scope>NUCLEOTIDE SEQUENCE [LARGE SCALE GENOMIC DNA]</scope>
    <source>
        <strain evidence="3 4">TWF481</strain>
    </source>
</reference>
<feature type="region of interest" description="Disordered" evidence="1">
    <location>
        <begin position="814"/>
        <end position="833"/>
    </location>
</feature>
<accession>A0AAV9VVZ1</accession>
<feature type="compositionally biased region" description="Polar residues" evidence="1">
    <location>
        <begin position="896"/>
        <end position="916"/>
    </location>
</feature>
<dbReference type="EMBL" id="JAVHJL010000013">
    <property type="protein sequence ID" value="KAK6495205.1"/>
    <property type="molecule type" value="Genomic_DNA"/>
</dbReference>
<feature type="compositionally biased region" description="Acidic residues" evidence="1">
    <location>
        <begin position="685"/>
        <end position="712"/>
    </location>
</feature>
<feature type="compositionally biased region" description="Basic and acidic residues" evidence="1">
    <location>
        <begin position="610"/>
        <end position="619"/>
    </location>
</feature>
<dbReference type="GO" id="GO:0006508">
    <property type="term" value="P:proteolysis"/>
    <property type="evidence" value="ECO:0007669"/>
    <property type="project" value="InterPro"/>
</dbReference>
<dbReference type="Gene3D" id="3.40.50.200">
    <property type="entry name" value="Peptidase S8/S53 domain"/>
    <property type="match status" value="1"/>
</dbReference>
<dbReference type="InterPro" id="IPR022398">
    <property type="entry name" value="Peptidase_S8_His-AS"/>
</dbReference>
<protein>
    <recommendedName>
        <fullName evidence="5">Peptidase S8/S53 domain-containing protein</fullName>
    </recommendedName>
</protein>
<name>A0AAV9VVZ1_9PEZI</name>
<feature type="region of interest" description="Disordered" evidence="1">
    <location>
        <begin position="848"/>
        <end position="867"/>
    </location>
</feature>
<feature type="region of interest" description="Disordered" evidence="1">
    <location>
        <begin position="894"/>
        <end position="916"/>
    </location>
</feature>
<feature type="region of interest" description="Disordered" evidence="1">
    <location>
        <begin position="932"/>
        <end position="952"/>
    </location>
</feature>
<feature type="compositionally biased region" description="Basic and acidic residues" evidence="1">
    <location>
        <begin position="561"/>
        <end position="590"/>
    </location>
</feature>
<feature type="chain" id="PRO_5043833018" description="Peptidase S8/S53 domain-containing protein" evidence="2">
    <location>
        <begin position="23"/>
        <end position="952"/>
    </location>
</feature>
<comment type="caution">
    <text evidence="3">The sequence shown here is derived from an EMBL/GenBank/DDBJ whole genome shotgun (WGS) entry which is preliminary data.</text>
</comment>
<feature type="signal peptide" evidence="2">
    <location>
        <begin position="1"/>
        <end position="22"/>
    </location>
</feature>
<sequence>MKNKPIYQVLFIGLFCLIRAAALIQRDGIIGKYLNQISPRGDTKPIRDLGWTQGYENDEMVECALIVKQKYWNDRVAHAHIRDTLVKNVLGKDPQINKVEYNAGNDDTMYCGQWHHGIGRAFYMVSTEYGIIADVILDDLKEYLGAWLDSPLERRLIDQMLNVDHGRQYTDYGTGYSSSGGSSDSEGSGPRKPQFGRFWDIRALTCPPKGAYGRNPDWDDWMKSRDSYFRGNQGKGVDVYVVDSGFAPSAAHHQAFGTVYHYQQVGSWIRTGGISPSEYSLVDYDSKTFHGTDVTSKIVGSTTGLATKANVIAVVFNADADRNRNQHLYAENLLNIRRRILDDPNQAKAIINLSTVLDGHRRNDKGDLKGYSFLTAIEREYFDLVSIYADVALDALLGLENVIVVTGTGNGEVGDPIIDWPAKRGTKKTSNLVVVGNADENGRLAGHVETEYVKVYGTTKHITVPHIRSNSAARVLPYRENYVEEEGISLVVPSISGILASHMSDHPGLTAIEVVDKLYKDAYPLEKDSNIKLAWTGPRDNLKKRSQTSGDLPESEDDVNFDDKEDKGTGKVRTDKASKGDGDDETDKKSKGTGGDETGWDDAAGMDGDGTDKEDKGTGEDGGGGWGDVSTGDDETGKKDKGTGKPGKTPCQTSWKRLRRHKRSEDDEDDETSKGRGSGRSKDDGFDDTFSDPSEEDIEDCSEDENDEEDIGDPAPPRAPTYQSTITIAMHITSVVITPKATPKPTSRKSSTRKPTTTKPPTYTRPGDIKGWDGTKHAAVELMSRPPPVKTFIKPDPLPDVGDIGWMLQDSQGGRVEPVANPAPRPGMHQKPVLDRKAMLRASTNIFRGYTSTRKRPATYTPGPKDNQATVTMIYTTVYGTTGDRAREFKAARTGNPASVTITSSNEPSKKPSTYSKTLVKTTIETSTAKPAVKVANSTVPEAPSNTRSRGS</sequence>
<evidence type="ECO:0000256" key="1">
    <source>
        <dbReference type="SAM" id="MobiDB-lite"/>
    </source>
</evidence>
<feature type="region of interest" description="Disordered" evidence="1">
    <location>
        <begin position="540"/>
        <end position="773"/>
    </location>
</feature>
<dbReference type="CDD" id="cd00306">
    <property type="entry name" value="Peptidases_S8_S53"/>
    <property type="match status" value="1"/>
</dbReference>
<keyword evidence="4" id="KW-1185">Reference proteome</keyword>
<evidence type="ECO:0000313" key="4">
    <source>
        <dbReference type="Proteomes" id="UP001370758"/>
    </source>
</evidence>
<feature type="compositionally biased region" description="Polar residues" evidence="1">
    <location>
        <begin position="936"/>
        <end position="952"/>
    </location>
</feature>
<feature type="compositionally biased region" description="Low complexity" evidence="1">
    <location>
        <begin position="753"/>
        <end position="766"/>
    </location>
</feature>
<evidence type="ECO:0000313" key="3">
    <source>
        <dbReference type="EMBL" id="KAK6495205.1"/>
    </source>
</evidence>
<dbReference type="Proteomes" id="UP001370758">
    <property type="component" value="Unassembled WGS sequence"/>
</dbReference>
<dbReference type="SUPFAM" id="SSF52743">
    <property type="entry name" value="Subtilisin-like"/>
    <property type="match status" value="1"/>
</dbReference>
<dbReference type="GO" id="GO:0004252">
    <property type="term" value="F:serine-type endopeptidase activity"/>
    <property type="evidence" value="ECO:0007669"/>
    <property type="project" value="InterPro"/>
</dbReference>
<proteinExistence type="predicted"/>
<evidence type="ECO:0008006" key="5">
    <source>
        <dbReference type="Google" id="ProtNLM"/>
    </source>
</evidence>
<evidence type="ECO:0000256" key="2">
    <source>
        <dbReference type="SAM" id="SignalP"/>
    </source>
</evidence>